<protein>
    <submittedName>
        <fullName evidence="2">ABC transporter substrate-binding protein</fullName>
    </submittedName>
</protein>
<dbReference type="SUPFAM" id="SSF53850">
    <property type="entry name" value="Periplasmic binding protein-like II"/>
    <property type="match status" value="1"/>
</dbReference>
<organism evidence="3 5">
    <name type="scientific">Mycolicibacterium mageritense</name>
    <name type="common">Mycobacterium mageritense</name>
    <dbReference type="NCBI Taxonomy" id="53462"/>
    <lineage>
        <taxon>Bacteria</taxon>
        <taxon>Bacillati</taxon>
        <taxon>Actinomycetota</taxon>
        <taxon>Actinomycetes</taxon>
        <taxon>Mycobacteriales</taxon>
        <taxon>Mycobacteriaceae</taxon>
        <taxon>Mycolicibacterium</taxon>
    </lineage>
</organism>
<dbReference type="Pfam" id="PF13531">
    <property type="entry name" value="SBP_bac_11"/>
    <property type="match status" value="1"/>
</dbReference>
<proteinExistence type="predicted"/>
<dbReference type="Proteomes" id="UP000465622">
    <property type="component" value="Chromosome"/>
</dbReference>
<dbReference type="EMBL" id="AP022567">
    <property type="protein sequence ID" value="BBX37890.1"/>
    <property type="molecule type" value="Genomic_DNA"/>
</dbReference>
<dbReference type="Proteomes" id="UP001241092">
    <property type="component" value="Chromosome"/>
</dbReference>
<dbReference type="EMBL" id="AP027452">
    <property type="protein sequence ID" value="BDY32583.1"/>
    <property type="molecule type" value="Genomic_DNA"/>
</dbReference>
<dbReference type="AlphaFoldDB" id="A0AAI8TX38"/>
<accession>A0AAI8TX38</accession>
<dbReference type="PROSITE" id="PS51257">
    <property type="entry name" value="PROKAR_LIPOPROTEIN"/>
    <property type="match status" value="1"/>
</dbReference>
<reference evidence="3" key="3">
    <citation type="submission" date="2023-03" db="EMBL/GenBank/DDBJ databases">
        <title>Draft genome sequence of a Mycolicibacterium mageritense strain H4_3_1 isolated from a hybrid biological-inorganic system reactor.</title>
        <authorList>
            <person name="Feng X."/>
            <person name="Kazama D."/>
            <person name="Sato K."/>
            <person name="Kobayashi H."/>
        </authorList>
    </citation>
    <scope>NUCLEOTIDE SEQUENCE</scope>
    <source>
        <strain evidence="3">H4_3_1</strain>
    </source>
</reference>
<dbReference type="PANTHER" id="PTHR30006:SF2">
    <property type="entry name" value="ABC TRANSPORTER SUBSTRATE-BINDING PROTEIN"/>
    <property type="match status" value="1"/>
</dbReference>
<evidence type="ECO:0000313" key="5">
    <source>
        <dbReference type="Proteomes" id="UP001241092"/>
    </source>
</evidence>
<evidence type="ECO:0000313" key="4">
    <source>
        <dbReference type="Proteomes" id="UP000465622"/>
    </source>
</evidence>
<reference evidence="2 4" key="1">
    <citation type="journal article" date="2019" name="Emerg. Microbes Infect.">
        <title>Comprehensive subspecies identification of 175 nontuberculous mycobacteria species based on 7547 genomic profiles.</title>
        <authorList>
            <person name="Matsumoto Y."/>
            <person name="Kinjo T."/>
            <person name="Motooka D."/>
            <person name="Nabeya D."/>
            <person name="Jung N."/>
            <person name="Uechi K."/>
            <person name="Horii T."/>
            <person name="Iida T."/>
            <person name="Fujita J."/>
            <person name="Nakamura S."/>
        </authorList>
    </citation>
    <scope>NUCLEOTIDE SEQUENCE [LARGE SCALE GENOMIC DNA]</scope>
    <source>
        <strain evidence="2 4">JCM 12375</strain>
    </source>
</reference>
<dbReference type="Gene3D" id="3.40.190.10">
    <property type="entry name" value="Periplasmic binding protein-like II"/>
    <property type="match status" value="2"/>
</dbReference>
<name>A0AAI8TX38_MYCME</name>
<reference evidence="2" key="2">
    <citation type="submission" date="2020-02" db="EMBL/GenBank/DDBJ databases">
        <authorList>
            <person name="Matsumoto Y."/>
            <person name="Kinjo T."/>
            <person name="Motooka D."/>
            <person name="Nabeya D."/>
            <person name="Jung N."/>
            <person name="Uechi K."/>
            <person name="Horii T."/>
            <person name="Iida T."/>
            <person name="Fujita J."/>
            <person name="Nakamura S."/>
        </authorList>
    </citation>
    <scope>NUCLEOTIDE SEQUENCE</scope>
    <source>
        <strain evidence="2">JCM 12375</strain>
    </source>
</reference>
<evidence type="ECO:0000256" key="1">
    <source>
        <dbReference type="ARBA" id="ARBA00022729"/>
    </source>
</evidence>
<keyword evidence="4" id="KW-1185">Reference proteome</keyword>
<keyword evidence="1" id="KW-0732">Signal</keyword>
<sequence length="390" mass="42925">MSRMTRGLAGLGVVALISACAPPGVDPSRAAPQVLAAPAVTQTDETPEGFDLAALVDAARKESGITVYDQSGTVVKLAENFAKKYGVRARGVKVELGAIQKVVREYESDNVVADVVVNEDLASYAIELLDQGVLVNWIPGDVRDSIADNARYPLLVHQGTFGWVYNNAVYDRCPVSNIWQLTEPEWAGRVAMADPLSNSKYMTWFNELSLRDDQALRELYHQRYGEDLHTDEPTAAHEWVKRFAHNQPQLTKTDEEVSEAVGAPGQSAPSIGPVSMAKFRNVKGKGYALAICDGLRPWALKAFPSAVAIAARSHSPNTAKLYVHYLLTEEGFAPLAADGKVSTNSMVPLPDDPSNVRSFIDQTEPVDNRYLISDYETRSTWEDFWRVSRR</sequence>
<evidence type="ECO:0000313" key="3">
    <source>
        <dbReference type="EMBL" id="BDY32583.1"/>
    </source>
</evidence>
<evidence type="ECO:0000313" key="2">
    <source>
        <dbReference type="EMBL" id="BBX37890.1"/>
    </source>
</evidence>
<gene>
    <name evidence="3" type="ORF">hbim_06552</name>
    <name evidence="2" type="ORF">MMAGJ_71720</name>
</gene>
<dbReference type="PANTHER" id="PTHR30006">
    <property type="entry name" value="THIAMINE-BINDING PERIPLASMIC PROTEIN-RELATED"/>
    <property type="match status" value="1"/>
</dbReference>